<reference evidence="2 3" key="1">
    <citation type="submission" date="2020-08" db="EMBL/GenBank/DDBJ databases">
        <title>Sequencing the genomes of 1000 actinobacteria strains.</title>
        <authorList>
            <person name="Klenk H.-P."/>
        </authorList>
    </citation>
    <scope>NUCLEOTIDE SEQUENCE [LARGE SCALE GENOMIC DNA]</scope>
    <source>
        <strain evidence="2 3">DSM 11053</strain>
    </source>
</reference>
<dbReference type="Proteomes" id="UP000565572">
    <property type="component" value="Unassembled WGS sequence"/>
</dbReference>
<keyword evidence="1" id="KW-0812">Transmembrane</keyword>
<keyword evidence="3" id="KW-1185">Reference proteome</keyword>
<feature type="transmembrane region" description="Helical" evidence="1">
    <location>
        <begin position="20"/>
        <end position="39"/>
    </location>
</feature>
<sequence length="156" mass="17301">MSGSDVDVRPISRGSLAWRVFAAIVLVVLLVHGSTSLAVKDDAWPLGPLSQYAFRPGPNDTVLVTRTYGLMPDGSRIELPLRVETAGISRAEVEAQIPRFERDPSLLRAVSDGWSSRHPDQPRPVEVLLVQDRSYLHKGRVVSRDEVPLAQWRVTP</sequence>
<protein>
    <submittedName>
        <fullName evidence="2">Uncharacterized protein</fullName>
    </submittedName>
</protein>
<name>A0A7W5P7W4_9ACTN</name>
<keyword evidence="1" id="KW-0472">Membrane</keyword>
<gene>
    <name evidence="2" type="ORF">FHX39_002897</name>
</gene>
<keyword evidence="1" id="KW-1133">Transmembrane helix</keyword>
<dbReference type="AlphaFoldDB" id="A0A7W5P7W4"/>
<organism evidence="2 3">
    <name type="scientific">Microlunatus antarcticus</name>
    <dbReference type="NCBI Taxonomy" id="53388"/>
    <lineage>
        <taxon>Bacteria</taxon>
        <taxon>Bacillati</taxon>
        <taxon>Actinomycetota</taxon>
        <taxon>Actinomycetes</taxon>
        <taxon>Propionibacteriales</taxon>
        <taxon>Propionibacteriaceae</taxon>
        <taxon>Microlunatus</taxon>
    </lineage>
</organism>
<proteinExistence type="predicted"/>
<evidence type="ECO:0000313" key="3">
    <source>
        <dbReference type="Proteomes" id="UP000565572"/>
    </source>
</evidence>
<comment type="caution">
    <text evidence="2">The sequence shown here is derived from an EMBL/GenBank/DDBJ whole genome shotgun (WGS) entry which is preliminary data.</text>
</comment>
<accession>A0A7W5P7W4</accession>
<dbReference type="RefSeq" id="WP_183339514.1">
    <property type="nucleotide sequence ID" value="NZ_JACHZG010000001.1"/>
</dbReference>
<dbReference type="EMBL" id="JACHZG010000001">
    <property type="protein sequence ID" value="MBB3327953.1"/>
    <property type="molecule type" value="Genomic_DNA"/>
</dbReference>
<evidence type="ECO:0000256" key="1">
    <source>
        <dbReference type="SAM" id="Phobius"/>
    </source>
</evidence>
<evidence type="ECO:0000313" key="2">
    <source>
        <dbReference type="EMBL" id="MBB3327953.1"/>
    </source>
</evidence>